<keyword evidence="4" id="KW-1185">Reference proteome</keyword>
<dbReference type="Proteomes" id="UP001501581">
    <property type="component" value="Unassembled WGS sequence"/>
</dbReference>
<comment type="caution">
    <text evidence="3">The sequence shown here is derived from an EMBL/GenBank/DDBJ whole genome shotgun (WGS) entry which is preliminary data.</text>
</comment>
<dbReference type="InterPro" id="IPR016181">
    <property type="entry name" value="Acyl_CoA_acyltransferase"/>
</dbReference>
<accession>A0ABN1U1K6</accession>
<dbReference type="PANTHER" id="PTHR31438:SF1">
    <property type="entry name" value="LYSINE N-ACYLTRANSFERASE C17G9.06C-RELATED"/>
    <property type="match status" value="1"/>
</dbReference>
<dbReference type="InterPro" id="IPR000182">
    <property type="entry name" value="GNAT_dom"/>
</dbReference>
<dbReference type="Pfam" id="PF13523">
    <property type="entry name" value="Acetyltransf_8"/>
    <property type="match status" value="1"/>
</dbReference>
<keyword evidence="1" id="KW-0046">Antibiotic resistance</keyword>
<reference evidence="3 4" key="1">
    <citation type="journal article" date="2019" name="Int. J. Syst. Evol. Microbiol.">
        <title>The Global Catalogue of Microorganisms (GCM) 10K type strain sequencing project: providing services to taxonomists for standard genome sequencing and annotation.</title>
        <authorList>
            <consortium name="The Broad Institute Genomics Platform"/>
            <consortium name="The Broad Institute Genome Sequencing Center for Infectious Disease"/>
            <person name="Wu L."/>
            <person name="Ma J."/>
        </authorList>
    </citation>
    <scope>NUCLEOTIDE SEQUENCE [LARGE SCALE GENOMIC DNA]</scope>
    <source>
        <strain evidence="3 4">JCM 13008</strain>
    </source>
</reference>
<evidence type="ECO:0000256" key="1">
    <source>
        <dbReference type="ARBA" id="ARBA00023251"/>
    </source>
</evidence>
<proteinExistence type="predicted"/>
<dbReference type="Gene3D" id="3.40.630.30">
    <property type="match status" value="1"/>
</dbReference>
<dbReference type="RefSeq" id="WP_343996497.1">
    <property type="nucleotide sequence ID" value="NZ_BAAALG010000014.1"/>
</dbReference>
<evidence type="ECO:0000313" key="3">
    <source>
        <dbReference type="EMBL" id="GAA1112766.1"/>
    </source>
</evidence>
<dbReference type="SUPFAM" id="SSF55729">
    <property type="entry name" value="Acyl-CoA N-acyltransferases (Nat)"/>
    <property type="match status" value="1"/>
</dbReference>
<dbReference type="PANTHER" id="PTHR31438">
    <property type="entry name" value="LYSINE N-ACYLTRANSFERASE C17G9.06C-RELATED"/>
    <property type="match status" value="1"/>
</dbReference>
<feature type="domain" description="N-acetyltransferase" evidence="2">
    <location>
        <begin position="58"/>
        <end position="227"/>
    </location>
</feature>
<dbReference type="PROSITE" id="PS51186">
    <property type="entry name" value="GNAT"/>
    <property type="match status" value="1"/>
</dbReference>
<sequence>MTTVLVAGPDGELRTDCLPGESWAAAAARLAGDQAPLLQPVDLSGPDRRFAVCPDWRVQLRRATTGDLGDLVRWRQQPHVARWWHADGEPTAERVHAQYLPEIEGGTPTTLSIIEVNGRSIGFLQDYPLAAYPEYALLTPEPDAIGLDYAIGQAEWTGRGFGVMALWAWVAECRRRFPQAPSAFAAPDHRNRASLRMLAKAGFVEGTWFDDPDGSTVVGCSLSLPQAR</sequence>
<gene>
    <name evidence="3" type="ORF">GCM10009668_38160</name>
</gene>
<protein>
    <recommendedName>
        <fullName evidence="2">N-acetyltransferase domain-containing protein</fullName>
    </recommendedName>
</protein>
<evidence type="ECO:0000259" key="2">
    <source>
        <dbReference type="PROSITE" id="PS51186"/>
    </source>
</evidence>
<dbReference type="EMBL" id="BAAALG010000014">
    <property type="protein sequence ID" value="GAA1112766.1"/>
    <property type="molecule type" value="Genomic_DNA"/>
</dbReference>
<evidence type="ECO:0000313" key="4">
    <source>
        <dbReference type="Proteomes" id="UP001501581"/>
    </source>
</evidence>
<name>A0ABN1U1K6_9ACTN</name>
<organism evidence="3 4">
    <name type="scientific">Nocardioides dubius</name>
    <dbReference type="NCBI Taxonomy" id="317019"/>
    <lineage>
        <taxon>Bacteria</taxon>
        <taxon>Bacillati</taxon>
        <taxon>Actinomycetota</taxon>
        <taxon>Actinomycetes</taxon>
        <taxon>Propionibacteriales</taxon>
        <taxon>Nocardioidaceae</taxon>
        <taxon>Nocardioides</taxon>
    </lineage>
</organism>